<dbReference type="EMBL" id="VYQE01000001">
    <property type="protein sequence ID" value="KAA9010451.1"/>
    <property type="molecule type" value="Genomic_DNA"/>
</dbReference>
<dbReference type="AlphaFoldDB" id="A0A5J5GQD2"/>
<evidence type="ECO:0000313" key="2">
    <source>
        <dbReference type="Proteomes" id="UP000326554"/>
    </source>
</evidence>
<evidence type="ECO:0000313" key="1">
    <source>
        <dbReference type="EMBL" id="KAA9010451.1"/>
    </source>
</evidence>
<sequence length="78" mass="8562">MSTTEALEGRILAQRKVLARILAHLNAAELDTFLSDRDHIEAHEEDPGSDPDGSFALEHALADELSKLRDEVARLRGG</sequence>
<gene>
    <name evidence="1" type="ORF">F3S47_04190</name>
</gene>
<proteinExistence type="predicted"/>
<keyword evidence="2" id="KW-1185">Reference proteome</keyword>
<dbReference type="Proteomes" id="UP000326554">
    <property type="component" value="Unassembled WGS sequence"/>
</dbReference>
<dbReference type="RefSeq" id="WP_150443937.1">
    <property type="nucleotide sequence ID" value="NZ_VYQE01000001.1"/>
</dbReference>
<reference evidence="1 2" key="1">
    <citation type="submission" date="2019-09" db="EMBL/GenBank/DDBJ databases">
        <authorList>
            <person name="Park J.-S."/>
            <person name="Choi H.-J."/>
        </authorList>
    </citation>
    <scope>NUCLEOTIDE SEQUENCE [LARGE SCALE GENOMIC DNA]</scope>
    <source>
        <strain evidence="1 2">176SS1-4</strain>
    </source>
</reference>
<protein>
    <submittedName>
        <fullName evidence="1">Uncharacterized protein</fullName>
    </submittedName>
</protein>
<accession>A0A5J5GQD2</accession>
<organism evidence="1 2">
    <name type="scientific">Histidinibacterium aquaticum</name>
    <dbReference type="NCBI Taxonomy" id="2613962"/>
    <lineage>
        <taxon>Bacteria</taxon>
        <taxon>Pseudomonadati</taxon>
        <taxon>Pseudomonadota</taxon>
        <taxon>Alphaproteobacteria</taxon>
        <taxon>Rhodobacterales</taxon>
        <taxon>Paracoccaceae</taxon>
        <taxon>Histidinibacterium</taxon>
    </lineage>
</organism>
<comment type="caution">
    <text evidence="1">The sequence shown here is derived from an EMBL/GenBank/DDBJ whole genome shotgun (WGS) entry which is preliminary data.</text>
</comment>
<name>A0A5J5GQD2_9RHOB</name>